<keyword evidence="1" id="KW-0812">Transmembrane</keyword>
<evidence type="ECO:0000313" key="2">
    <source>
        <dbReference type="EMBL" id="MCE7006596.1"/>
    </source>
</evidence>
<proteinExistence type="predicted"/>
<evidence type="ECO:0000256" key="1">
    <source>
        <dbReference type="SAM" id="Phobius"/>
    </source>
</evidence>
<dbReference type="Proteomes" id="UP001521150">
    <property type="component" value="Unassembled WGS sequence"/>
</dbReference>
<organism evidence="2 3">
    <name type="scientific">Kibdelosporangium philippinense</name>
    <dbReference type="NCBI Taxonomy" id="211113"/>
    <lineage>
        <taxon>Bacteria</taxon>
        <taxon>Bacillati</taxon>
        <taxon>Actinomycetota</taxon>
        <taxon>Actinomycetes</taxon>
        <taxon>Pseudonocardiales</taxon>
        <taxon>Pseudonocardiaceae</taxon>
        <taxon>Kibdelosporangium</taxon>
    </lineage>
</organism>
<dbReference type="RefSeq" id="WP_233728053.1">
    <property type="nucleotide sequence ID" value="NZ_JAJVCN010000002.1"/>
</dbReference>
<keyword evidence="1" id="KW-0472">Membrane</keyword>
<feature type="transmembrane region" description="Helical" evidence="1">
    <location>
        <begin position="6"/>
        <end position="26"/>
    </location>
</feature>
<accession>A0ABS8ZIX9</accession>
<name>A0ABS8ZIX9_9PSEU</name>
<keyword evidence="3" id="KW-1185">Reference proteome</keyword>
<gene>
    <name evidence="2" type="ORF">LWC34_27755</name>
</gene>
<keyword evidence="1" id="KW-1133">Transmembrane helix</keyword>
<comment type="caution">
    <text evidence="2">The sequence shown here is derived from an EMBL/GenBank/DDBJ whole genome shotgun (WGS) entry which is preliminary data.</text>
</comment>
<sequence length="81" mass="8952">MTPTIVAIGLVLLTVGLVGVLGSYHYDLNRVEKRLDQVEADVAALTHEFTSFADWHVQALWARARQEVDRELGQKGGQPHG</sequence>
<evidence type="ECO:0000313" key="3">
    <source>
        <dbReference type="Proteomes" id="UP001521150"/>
    </source>
</evidence>
<dbReference type="EMBL" id="JAJVCN010000002">
    <property type="protein sequence ID" value="MCE7006596.1"/>
    <property type="molecule type" value="Genomic_DNA"/>
</dbReference>
<reference evidence="2 3" key="1">
    <citation type="submission" date="2021-12" db="EMBL/GenBank/DDBJ databases">
        <title>Genome sequence of Kibdelosporangium philippinense ATCC 49844.</title>
        <authorList>
            <person name="Fedorov E.A."/>
            <person name="Omeragic M."/>
            <person name="Shalygina K.F."/>
            <person name="Maclea K.S."/>
        </authorList>
    </citation>
    <scope>NUCLEOTIDE SEQUENCE [LARGE SCALE GENOMIC DNA]</scope>
    <source>
        <strain evidence="2 3">ATCC 49844</strain>
    </source>
</reference>
<protein>
    <submittedName>
        <fullName evidence="2">Uncharacterized protein</fullName>
    </submittedName>
</protein>